<protein>
    <recommendedName>
        <fullName evidence="3">HEPN domain-containing protein</fullName>
    </recommendedName>
</protein>
<accession>A0ABX6PQS7</accession>
<gene>
    <name evidence="1" type="ORF">FFM53_031865</name>
</gene>
<sequence>MSNDLIATARRLAKASPKRPRQSDLKRGVSTAYYALFHALARDCADLLVGTGDTRSEPAWAQVYRTLEHGVAKNSCKAAASRGFPGNIVSFADTFVILQEERHRADYDPLARYVRAEVLVLIDNCEQAIRDLASAPRSDRKAFAVWVLLQKKKRIRPSPRADCK</sequence>
<keyword evidence="1" id="KW-0614">Plasmid</keyword>
<reference evidence="1 2" key="1">
    <citation type="submission" date="2020-05" db="EMBL/GenBank/DDBJ databases">
        <title>Genome sequences of pea root nodulating Rhizobium spp.</title>
        <authorList>
            <person name="Rahi P."/>
        </authorList>
    </citation>
    <scope>NUCLEOTIDE SEQUENCE [LARGE SCALE GENOMIC DNA]</scope>
    <source>
        <strain evidence="2">JKLM 12A2</strain>
        <plasmid evidence="1 2">pPR12A203</plasmid>
    </source>
</reference>
<name>A0ABX6PQS7_9HYPH</name>
<keyword evidence="2" id="KW-1185">Reference proteome</keyword>
<organism evidence="1 2">
    <name type="scientific">Rhizobium indicum</name>
    <dbReference type="NCBI Taxonomy" id="2583231"/>
    <lineage>
        <taxon>Bacteria</taxon>
        <taxon>Pseudomonadati</taxon>
        <taxon>Pseudomonadota</taxon>
        <taxon>Alphaproteobacteria</taxon>
        <taxon>Hyphomicrobiales</taxon>
        <taxon>Rhizobiaceae</taxon>
        <taxon>Rhizobium/Agrobacterium group</taxon>
        <taxon>Rhizobium</taxon>
    </lineage>
</organism>
<dbReference type="Gene3D" id="1.20.120.330">
    <property type="entry name" value="Nucleotidyltransferases domain 2"/>
    <property type="match status" value="1"/>
</dbReference>
<geneLocation type="plasmid" evidence="1 2">
    <name>pPR12A203</name>
</geneLocation>
<dbReference type="RefSeq" id="WP_138390649.1">
    <property type="nucleotide sequence ID" value="NZ_CP054024.1"/>
</dbReference>
<evidence type="ECO:0000313" key="2">
    <source>
        <dbReference type="Proteomes" id="UP000305673"/>
    </source>
</evidence>
<dbReference type="EMBL" id="CP054024">
    <property type="protein sequence ID" value="QKK21032.1"/>
    <property type="molecule type" value="Genomic_DNA"/>
</dbReference>
<evidence type="ECO:0000313" key="1">
    <source>
        <dbReference type="EMBL" id="QKK21032.1"/>
    </source>
</evidence>
<proteinExistence type="predicted"/>
<dbReference type="Proteomes" id="UP000305673">
    <property type="component" value="Plasmid pPR12A203"/>
</dbReference>
<evidence type="ECO:0008006" key="3">
    <source>
        <dbReference type="Google" id="ProtNLM"/>
    </source>
</evidence>